<dbReference type="PANTHER" id="PTHR31672:SF13">
    <property type="entry name" value="F-BOX PROTEIN CPR30-LIKE"/>
    <property type="match status" value="1"/>
</dbReference>
<keyword evidence="3" id="KW-1185">Reference proteome</keyword>
<dbReference type="EMBL" id="OZ075115">
    <property type="protein sequence ID" value="CAL5069703.1"/>
    <property type="molecule type" value="Genomic_DNA"/>
</dbReference>
<protein>
    <recommendedName>
        <fullName evidence="4">F-box protein</fullName>
    </recommendedName>
</protein>
<accession>A0ABC9F7G8</accession>
<evidence type="ECO:0000313" key="2">
    <source>
        <dbReference type="EMBL" id="CAL5069703.1"/>
    </source>
</evidence>
<name>A0ABC9F7G8_9POAL</name>
<sequence length="468" mass="52221">MGKGAQGRPRRKRSAVPGTRDTKKRKRGGSNDGAGGLCDDVVGNILARLPARTAVACTALSKRHRRLIRSTEFRSLHFRLAPPLPQPRPHIDFLVTAPIKRRPDQKVPVSGFVGFHVAGAELSGITPMRSLASRRFLGLSYVNTCNGVVLLATDGYSARCRCILWNPAVADVVEEVTVPDPSPRSTYLKPTHSIGVVEKKPIELPAGRDGEIGQEDSLYIDGEIYLLDQKNAIILAFDVDEEGITSIIVPVKHHPDHHIYAVSKLMEMSGRPCVVADHGRDCALWVLSGDHQWEQRFLLGDLQDPDCIHLGSIKGVWSCGGVLVLYLDDIHDVHNLFVYDVTIQKMFKANMHQDLAPPEWSEFLDYALCWGYKPTLVSPSSIVSKPNQDKKWCRECSTDIMKALKPVVEQDRRKGQEVTLGIVCFMDFLVRIMHKLPKELQQVLQMTMVDSDDIDFSFENVPFADSDL</sequence>
<dbReference type="Proteomes" id="UP001497457">
    <property type="component" value="Chromosome 5rd"/>
</dbReference>
<dbReference type="InterPro" id="IPR050796">
    <property type="entry name" value="SCF_F-box_component"/>
</dbReference>
<organism evidence="2 3">
    <name type="scientific">Urochloa decumbens</name>
    <dbReference type="NCBI Taxonomy" id="240449"/>
    <lineage>
        <taxon>Eukaryota</taxon>
        <taxon>Viridiplantae</taxon>
        <taxon>Streptophyta</taxon>
        <taxon>Embryophyta</taxon>
        <taxon>Tracheophyta</taxon>
        <taxon>Spermatophyta</taxon>
        <taxon>Magnoliopsida</taxon>
        <taxon>Liliopsida</taxon>
        <taxon>Poales</taxon>
        <taxon>Poaceae</taxon>
        <taxon>PACMAD clade</taxon>
        <taxon>Panicoideae</taxon>
        <taxon>Panicodae</taxon>
        <taxon>Paniceae</taxon>
        <taxon>Melinidinae</taxon>
        <taxon>Urochloa</taxon>
    </lineage>
</organism>
<evidence type="ECO:0008006" key="4">
    <source>
        <dbReference type="Google" id="ProtNLM"/>
    </source>
</evidence>
<feature type="region of interest" description="Disordered" evidence="1">
    <location>
        <begin position="1"/>
        <end position="34"/>
    </location>
</feature>
<reference evidence="2" key="1">
    <citation type="submission" date="2024-10" db="EMBL/GenBank/DDBJ databases">
        <authorList>
            <person name="Ryan C."/>
        </authorList>
    </citation>
    <scope>NUCLEOTIDE SEQUENCE [LARGE SCALE GENOMIC DNA]</scope>
</reference>
<proteinExistence type="predicted"/>
<gene>
    <name evidence="2" type="ORF">URODEC1_LOCUS102368</name>
</gene>
<dbReference type="InterPro" id="IPR036047">
    <property type="entry name" value="F-box-like_dom_sf"/>
</dbReference>
<evidence type="ECO:0000256" key="1">
    <source>
        <dbReference type="SAM" id="MobiDB-lite"/>
    </source>
</evidence>
<dbReference type="SUPFAM" id="SSF81383">
    <property type="entry name" value="F-box domain"/>
    <property type="match status" value="1"/>
</dbReference>
<evidence type="ECO:0000313" key="3">
    <source>
        <dbReference type="Proteomes" id="UP001497457"/>
    </source>
</evidence>
<dbReference type="AlphaFoldDB" id="A0ABC9F7G8"/>
<dbReference type="PANTHER" id="PTHR31672">
    <property type="entry name" value="BNACNNG10540D PROTEIN"/>
    <property type="match status" value="1"/>
</dbReference>